<evidence type="ECO:0000256" key="3">
    <source>
        <dbReference type="ARBA" id="ARBA00022691"/>
    </source>
</evidence>
<proteinExistence type="inferred from homology"/>
<name>A0A7K4BYH7_9ARCH</name>
<reference evidence="7 8" key="1">
    <citation type="journal article" date="2020" name="Biotechnol. Biofuels">
        <title>New insights from the biogas microbiome by comprehensive genome-resolved metagenomics of nearly 1600 species originating from multiple anaerobic digesters.</title>
        <authorList>
            <person name="Campanaro S."/>
            <person name="Treu L."/>
            <person name="Rodriguez-R L.M."/>
            <person name="Kovalovszki A."/>
            <person name="Ziels R.M."/>
            <person name="Maus I."/>
            <person name="Zhu X."/>
            <person name="Kougias P.G."/>
            <person name="Basile A."/>
            <person name="Luo G."/>
            <person name="Schluter A."/>
            <person name="Konstantinidis K.T."/>
            <person name="Angelidaki I."/>
        </authorList>
    </citation>
    <scope>NUCLEOTIDE SEQUENCE [LARGE SCALE GENOMIC DNA]</scope>
    <source>
        <strain evidence="7">AS22ysBPME_79</strain>
    </source>
</reference>
<evidence type="ECO:0000313" key="7">
    <source>
        <dbReference type="EMBL" id="NMA44252.1"/>
    </source>
</evidence>
<feature type="domain" description="Ribosomal RNA adenine methylase transferase N-terminal" evidence="6">
    <location>
        <begin position="32"/>
        <end position="207"/>
    </location>
</feature>
<dbReference type="GO" id="GO:0003723">
    <property type="term" value="F:RNA binding"/>
    <property type="evidence" value="ECO:0007669"/>
    <property type="project" value="UniProtKB-UniRule"/>
</dbReference>
<protein>
    <submittedName>
        <fullName evidence="7">Methyltransferase</fullName>
    </submittedName>
</protein>
<comment type="similarity">
    <text evidence="5">Belongs to the class I-like SAM-binding methyltransferase superfamily. rRNA adenine N(6)-methyltransferase family.</text>
</comment>
<dbReference type="EMBL" id="JAAZKV010000002">
    <property type="protein sequence ID" value="NMA44252.1"/>
    <property type="molecule type" value="Genomic_DNA"/>
</dbReference>
<dbReference type="PANTHER" id="PTHR11727">
    <property type="entry name" value="DIMETHYLADENOSINE TRANSFERASE"/>
    <property type="match status" value="1"/>
</dbReference>
<dbReference type="AlphaFoldDB" id="A0A7K4BYH7"/>
<evidence type="ECO:0000313" key="8">
    <source>
        <dbReference type="Proteomes" id="UP000526302"/>
    </source>
</evidence>
<dbReference type="SMART" id="SM00650">
    <property type="entry name" value="rADc"/>
    <property type="match status" value="1"/>
</dbReference>
<dbReference type="PROSITE" id="PS51689">
    <property type="entry name" value="SAM_RNA_A_N6_MT"/>
    <property type="match status" value="1"/>
</dbReference>
<keyword evidence="4 5" id="KW-0694">RNA-binding</keyword>
<accession>A0A7K4BYH7</accession>
<evidence type="ECO:0000259" key="6">
    <source>
        <dbReference type="SMART" id="SM00650"/>
    </source>
</evidence>
<dbReference type="Pfam" id="PF00398">
    <property type="entry name" value="RrnaAD"/>
    <property type="match status" value="1"/>
</dbReference>
<comment type="caution">
    <text evidence="7">The sequence shown here is derived from an EMBL/GenBank/DDBJ whole genome shotgun (WGS) entry which is preliminary data.</text>
</comment>
<gene>
    <name evidence="7" type="ORF">GX950_00355</name>
</gene>
<dbReference type="InterPro" id="IPR029063">
    <property type="entry name" value="SAM-dependent_MTases_sf"/>
</dbReference>
<dbReference type="InterPro" id="IPR001737">
    <property type="entry name" value="KsgA/Erm"/>
</dbReference>
<keyword evidence="3 5" id="KW-0949">S-adenosyl-L-methionine</keyword>
<organism evidence="7 8">
    <name type="scientific">Candidatus Iainarchaeum sp</name>
    <dbReference type="NCBI Taxonomy" id="3101447"/>
    <lineage>
        <taxon>Archaea</taxon>
        <taxon>Candidatus Iainarchaeota</taxon>
        <taxon>Candidatus Iainarchaeia</taxon>
        <taxon>Candidatus Iainarchaeales</taxon>
        <taxon>Candidatus Iainarchaeaceae</taxon>
        <taxon>Candidatus Iainarchaeum</taxon>
    </lineage>
</organism>
<evidence type="ECO:0000256" key="1">
    <source>
        <dbReference type="ARBA" id="ARBA00022603"/>
    </source>
</evidence>
<sequence>MNLFEELQQLMLKYNFKPEKKLSQFFCTNEALLIYMSQKAQIKNGDTILEIGAGTGFLTKKLLEKTKNQKNTKIIVIEQDKNMVNILENEYKKEIEDKKLEIIYGDALEQDFVKLKINKIVSLPPYHISTALTNKIILSNIEKSILVVDRGFALKVTAFEGLTEYNALSAFVNLNSKIEILEENISATSFFPTPNCLSSLIQINLDKKNTSKEYFLFLKEIFRHKNKDLSKSLKQSEKELTKTLKIKNYKQKTKTIKTLTKKVYLHTPKELLQVYEEITK</sequence>
<evidence type="ECO:0000256" key="2">
    <source>
        <dbReference type="ARBA" id="ARBA00022679"/>
    </source>
</evidence>
<keyword evidence="1 5" id="KW-0489">Methyltransferase</keyword>
<comment type="caution">
    <text evidence="5">Lacks conserved residue(s) required for the propagation of feature annotation.</text>
</comment>
<dbReference type="PANTHER" id="PTHR11727:SF7">
    <property type="entry name" value="DIMETHYLADENOSINE TRANSFERASE-RELATED"/>
    <property type="match status" value="1"/>
</dbReference>
<dbReference type="CDD" id="cd02440">
    <property type="entry name" value="AdoMet_MTases"/>
    <property type="match status" value="1"/>
</dbReference>
<dbReference type="SUPFAM" id="SSF53335">
    <property type="entry name" value="S-adenosyl-L-methionine-dependent methyltransferases"/>
    <property type="match status" value="1"/>
</dbReference>
<feature type="binding site" evidence="5">
    <location>
        <position position="106"/>
    </location>
    <ligand>
        <name>S-adenosyl-L-methionine</name>
        <dbReference type="ChEBI" id="CHEBI:59789"/>
    </ligand>
</feature>
<dbReference type="Gene3D" id="3.40.50.150">
    <property type="entry name" value="Vaccinia Virus protein VP39"/>
    <property type="match status" value="1"/>
</dbReference>
<feature type="binding site" evidence="5">
    <location>
        <position position="78"/>
    </location>
    <ligand>
        <name>S-adenosyl-L-methionine</name>
        <dbReference type="ChEBI" id="CHEBI:59789"/>
    </ligand>
</feature>
<keyword evidence="2 5" id="KW-0808">Transferase</keyword>
<evidence type="ECO:0000256" key="5">
    <source>
        <dbReference type="PROSITE-ProRule" id="PRU01026"/>
    </source>
</evidence>
<dbReference type="GO" id="GO:0000179">
    <property type="term" value="F:rRNA (adenine-N6,N6-)-dimethyltransferase activity"/>
    <property type="evidence" value="ECO:0007669"/>
    <property type="project" value="UniProtKB-UniRule"/>
</dbReference>
<feature type="binding site" evidence="5">
    <location>
        <position position="52"/>
    </location>
    <ligand>
        <name>S-adenosyl-L-methionine</name>
        <dbReference type="ChEBI" id="CHEBI:59789"/>
    </ligand>
</feature>
<dbReference type="InterPro" id="IPR020598">
    <property type="entry name" value="rRNA_Ade_methylase_Trfase_N"/>
</dbReference>
<dbReference type="Proteomes" id="UP000526302">
    <property type="component" value="Unassembled WGS sequence"/>
</dbReference>
<evidence type="ECO:0000256" key="4">
    <source>
        <dbReference type="ARBA" id="ARBA00022884"/>
    </source>
</evidence>